<dbReference type="InterPro" id="IPR004754">
    <property type="entry name" value="Amino_acid_antiprt"/>
</dbReference>
<feature type="transmembrane region" description="Helical" evidence="9">
    <location>
        <begin position="365"/>
        <end position="389"/>
    </location>
</feature>
<feature type="transmembrane region" description="Helical" evidence="9">
    <location>
        <begin position="20"/>
        <end position="42"/>
    </location>
</feature>
<evidence type="ECO:0000256" key="7">
    <source>
        <dbReference type="ARBA" id="ARBA00022989"/>
    </source>
</evidence>
<comment type="caution">
    <text evidence="10">The sequence shown here is derived from an EMBL/GenBank/DDBJ whole genome shotgun (WGS) entry which is preliminary data.</text>
</comment>
<evidence type="ECO:0000256" key="4">
    <source>
        <dbReference type="ARBA" id="ARBA00022475"/>
    </source>
</evidence>
<feature type="transmembrane region" description="Helical" evidence="9">
    <location>
        <begin position="401"/>
        <end position="422"/>
    </location>
</feature>
<evidence type="ECO:0000313" key="10">
    <source>
        <dbReference type="EMBL" id="TQN00937.1"/>
    </source>
</evidence>
<dbReference type="AlphaFoldDB" id="A0A543L0U4"/>
<evidence type="ECO:0000256" key="3">
    <source>
        <dbReference type="ARBA" id="ARBA00022448"/>
    </source>
</evidence>
<comment type="similarity">
    <text evidence="2">Belongs to the amino acid-polyamine-organocation (APC) superfamily. Basic amino acid/polyamine antiporter (APA) (TC 2.A.3.2) family.</text>
</comment>
<comment type="subcellular location">
    <subcellularLocation>
        <location evidence="1">Cell membrane</location>
        <topology evidence="1">Multi-pass membrane protein</topology>
    </subcellularLocation>
</comment>
<keyword evidence="11" id="KW-1185">Reference proteome</keyword>
<dbReference type="PANTHER" id="PTHR42770">
    <property type="entry name" value="AMINO ACID TRANSPORTER-RELATED"/>
    <property type="match status" value="1"/>
</dbReference>
<dbReference type="Pfam" id="PF13520">
    <property type="entry name" value="AA_permease_2"/>
    <property type="match status" value="1"/>
</dbReference>
<dbReference type="OrthoDB" id="3185104at2"/>
<feature type="transmembrane region" description="Helical" evidence="9">
    <location>
        <begin position="207"/>
        <end position="229"/>
    </location>
</feature>
<reference evidence="10 11" key="1">
    <citation type="submission" date="2019-06" db="EMBL/GenBank/DDBJ databases">
        <title>Sequencing the genomes of 1000 actinobacteria strains.</title>
        <authorList>
            <person name="Klenk H.-P."/>
        </authorList>
    </citation>
    <scope>NUCLEOTIDE SEQUENCE [LARGE SCALE GENOMIC DNA]</scope>
    <source>
        <strain evidence="10 11">DSM 20427</strain>
    </source>
</reference>
<evidence type="ECO:0000313" key="11">
    <source>
        <dbReference type="Proteomes" id="UP000319804"/>
    </source>
</evidence>
<dbReference type="NCBIfam" id="TIGR00905">
    <property type="entry name" value="2A0302"/>
    <property type="match status" value="1"/>
</dbReference>
<dbReference type="InterPro" id="IPR002293">
    <property type="entry name" value="AA/rel_permease1"/>
</dbReference>
<dbReference type="InterPro" id="IPR050367">
    <property type="entry name" value="APC_superfamily"/>
</dbReference>
<dbReference type="GO" id="GO:0006865">
    <property type="term" value="P:amino acid transport"/>
    <property type="evidence" value="ECO:0007669"/>
    <property type="project" value="UniProtKB-KW"/>
</dbReference>
<dbReference type="GO" id="GO:0022857">
    <property type="term" value="F:transmembrane transporter activity"/>
    <property type="evidence" value="ECO:0007669"/>
    <property type="project" value="InterPro"/>
</dbReference>
<feature type="transmembrane region" description="Helical" evidence="9">
    <location>
        <begin position="114"/>
        <end position="131"/>
    </location>
</feature>
<feature type="transmembrane region" description="Helical" evidence="9">
    <location>
        <begin position="458"/>
        <end position="483"/>
    </location>
</feature>
<protein>
    <submittedName>
        <fullName evidence="10">Arginine:ornithine antiporter (APA family)</fullName>
    </submittedName>
</protein>
<dbReference type="Proteomes" id="UP000319804">
    <property type="component" value="Unassembled WGS sequence"/>
</dbReference>
<keyword evidence="8 9" id="KW-0472">Membrane</keyword>
<feature type="transmembrane region" description="Helical" evidence="9">
    <location>
        <begin position="54"/>
        <end position="75"/>
    </location>
</feature>
<sequence length="484" mass="50060">MTDDTVPPTGDAPAPRTSVSMLTLSSFVVGSMVGAGVFSLPGTFARETGVIGSLVAWLVAGTGMFLLALVFHRLALRRPDLDAGVYAYARAGFGRYAGFLSAFGYWASACAGNVLYWILIMSTIGMVLPGLGEGDTVLAVALSSVGLWIFYALVRRGAREAAAVNRVVSIAKVLPIAVFVVLCLVAFDPAVFAANLAGEASTPLFDQVRGTLLLTVFAFIGVEGASAYSRHARRRRDIGRATVLGYLSVLAVFASVTIVSFGVLPRDDIATLAQPSVGGVLAAVVGPWGAAFVGVALIAAVLGAYISWTLMAAEVLLIAARDGDLPPVFARTNGRDVPVGALTMSTLLVQALLLVVVFSSNAFDVALNLTSALVLVPYVLTAGYGVRVAWADRRMPGRGSVAAAAALVVAVLATGYTAFLLYAAGGEYVLLAMLILVPGTALFALARRRAGARVFAPWEWVLFALCAAGALAALALIATGAIAL</sequence>
<keyword evidence="4" id="KW-1003">Cell membrane</keyword>
<gene>
    <name evidence="10" type="ORF">FHX68_1066</name>
</gene>
<dbReference type="EMBL" id="VFPS01000001">
    <property type="protein sequence ID" value="TQN00937.1"/>
    <property type="molecule type" value="Genomic_DNA"/>
</dbReference>
<keyword evidence="3" id="KW-0813">Transport</keyword>
<feature type="transmembrane region" description="Helical" evidence="9">
    <location>
        <begin position="87"/>
        <end position="107"/>
    </location>
</feature>
<keyword evidence="6" id="KW-0029">Amino-acid transport</keyword>
<feature type="transmembrane region" description="Helical" evidence="9">
    <location>
        <begin position="241"/>
        <end position="265"/>
    </location>
</feature>
<dbReference type="GO" id="GO:0005886">
    <property type="term" value="C:plasma membrane"/>
    <property type="evidence" value="ECO:0007669"/>
    <property type="project" value="UniProtKB-SubCell"/>
</dbReference>
<name>A0A543L0U4_9MICO</name>
<feature type="transmembrane region" description="Helical" evidence="9">
    <location>
        <begin position="339"/>
        <end position="359"/>
    </location>
</feature>
<proteinExistence type="inferred from homology"/>
<evidence type="ECO:0000256" key="8">
    <source>
        <dbReference type="ARBA" id="ARBA00023136"/>
    </source>
</evidence>
<feature type="transmembrane region" description="Helical" evidence="9">
    <location>
        <begin position="428"/>
        <end position="446"/>
    </location>
</feature>
<accession>A0A543L0U4</accession>
<dbReference type="Gene3D" id="1.20.1740.10">
    <property type="entry name" value="Amino acid/polyamine transporter I"/>
    <property type="match status" value="1"/>
</dbReference>
<feature type="transmembrane region" description="Helical" evidence="9">
    <location>
        <begin position="166"/>
        <end position="187"/>
    </location>
</feature>
<evidence type="ECO:0000256" key="2">
    <source>
        <dbReference type="ARBA" id="ARBA00008220"/>
    </source>
</evidence>
<dbReference type="PANTHER" id="PTHR42770:SF4">
    <property type="entry name" value="ARGININE_ORNITHINE ANTIPORTER-RELATED"/>
    <property type="match status" value="1"/>
</dbReference>
<keyword evidence="5 9" id="KW-0812">Transmembrane</keyword>
<dbReference type="PIRSF" id="PIRSF006060">
    <property type="entry name" value="AA_transporter"/>
    <property type="match status" value="1"/>
</dbReference>
<dbReference type="RefSeq" id="WP_141379584.1">
    <property type="nucleotide sequence ID" value="NZ_BJNA01000007.1"/>
</dbReference>
<evidence type="ECO:0000256" key="6">
    <source>
        <dbReference type="ARBA" id="ARBA00022970"/>
    </source>
</evidence>
<keyword evidence="7 9" id="KW-1133">Transmembrane helix</keyword>
<feature type="transmembrane region" description="Helical" evidence="9">
    <location>
        <begin position="137"/>
        <end position="154"/>
    </location>
</feature>
<evidence type="ECO:0000256" key="1">
    <source>
        <dbReference type="ARBA" id="ARBA00004651"/>
    </source>
</evidence>
<feature type="transmembrane region" description="Helical" evidence="9">
    <location>
        <begin position="285"/>
        <end position="318"/>
    </location>
</feature>
<organism evidence="10 11">
    <name type="scientific">Microbacterium lacticum</name>
    <dbReference type="NCBI Taxonomy" id="33885"/>
    <lineage>
        <taxon>Bacteria</taxon>
        <taxon>Bacillati</taxon>
        <taxon>Actinomycetota</taxon>
        <taxon>Actinomycetes</taxon>
        <taxon>Micrococcales</taxon>
        <taxon>Microbacteriaceae</taxon>
        <taxon>Microbacterium</taxon>
    </lineage>
</organism>
<evidence type="ECO:0000256" key="5">
    <source>
        <dbReference type="ARBA" id="ARBA00022692"/>
    </source>
</evidence>
<evidence type="ECO:0000256" key="9">
    <source>
        <dbReference type="SAM" id="Phobius"/>
    </source>
</evidence>